<name>A0A8S5T480_9CAUD</name>
<evidence type="ECO:0000256" key="4">
    <source>
        <dbReference type="SAM" id="MobiDB-lite"/>
    </source>
</evidence>
<dbReference type="InterPro" id="IPR054612">
    <property type="entry name" value="Phage_capsid-like_C"/>
</dbReference>
<proteinExistence type="predicted"/>
<evidence type="ECO:0000259" key="5">
    <source>
        <dbReference type="Pfam" id="PF05065"/>
    </source>
</evidence>
<evidence type="ECO:0000313" key="6">
    <source>
        <dbReference type="EMBL" id="DAF57783.1"/>
    </source>
</evidence>
<keyword evidence="2" id="KW-0946">Virion</keyword>
<keyword evidence="3" id="KW-0175">Coiled coil</keyword>
<feature type="compositionally biased region" description="Basic and acidic residues" evidence="4">
    <location>
        <begin position="82"/>
        <end position="91"/>
    </location>
</feature>
<organism evidence="6">
    <name type="scientific">Siphoviridae sp. ctm8l1</name>
    <dbReference type="NCBI Taxonomy" id="2827930"/>
    <lineage>
        <taxon>Viruses</taxon>
        <taxon>Duplodnaviria</taxon>
        <taxon>Heunggongvirae</taxon>
        <taxon>Uroviricota</taxon>
        <taxon>Caudoviricetes</taxon>
    </lineage>
</organism>
<dbReference type="GO" id="GO:0044423">
    <property type="term" value="C:virion component"/>
    <property type="evidence" value="ECO:0007669"/>
    <property type="project" value="UniProtKB-KW"/>
</dbReference>
<dbReference type="Gene3D" id="3.30.2320.10">
    <property type="entry name" value="hypothetical protein PF0899 domain"/>
    <property type="match status" value="1"/>
</dbReference>
<dbReference type="SUPFAM" id="SSF56563">
    <property type="entry name" value="Major capsid protein gp5"/>
    <property type="match status" value="1"/>
</dbReference>
<sequence length="392" mass="43184">MTIVEMRDKRAKLWATMQGFLDTHRTAKGVLTAEDDNTYNNMEKELNDLTNEIRRMERRDAIEAELKKPVGQPLTEKPQNAPKDKPGRASNAYREDFGLHLRGKQLIHNVLSTGVDADGGYLVPEEFETTIVTALDEANVIRSLAKVITTSAERKIPIAATHSVAQWTAENAAYTESNPTFAQKQIDAYKLTDLVKVSTELLQDSAFDLESYIAQEFARAFGIAEEQAFCVGTGTGQPTGIFTESGGEIGVTAGSATAITVDNLIELVYALKSPYRRNAKFLMNDATISLIRKLKDQNGAYLWQPSVQAGQPDRLLGYEIYTSPYVPTVEASALTIAFGDFNNYWIADRSGRTVQRLNELYAGNGQVGFIATERVDGKVILAEGIKLLKMGA</sequence>
<reference evidence="6" key="1">
    <citation type="journal article" date="2021" name="Proc. Natl. Acad. Sci. U.S.A.">
        <title>A Catalog of Tens of Thousands of Viruses from Human Metagenomes Reveals Hidden Associations with Chronic Diseases.</title>
        <authorList>
            <person name="Tisza M.J."/>
            <person name="Buck C.B."/>
        </authorList>
    </citation>
    <scope>NUCLEOTIDE SEQUENCE</scope>
    <source>
        <strain evidence="6">Ctm8l1</strain>
    </source>
</reference>
<evidence type="ECO:0000256" key="2">
    <source>
        <dbReference type="ARBA" id="ARBA00022844"/>
    </source>
</evidence>
<evidence type="ECO:0000256" key="3">
    <source>
        <dbReference type="SAM" id="Coils"/>
    </source>
</evidence>
<evidence type="ECO:0000256" key="1">
    <source>
        <dbReference type="ARBA" id="ARBA00004328"/>
    </source>
</evidence>
<dbReference type="Pfam" id="PF05065">
    <property type="entry name" value="Phage_capsid"/>
    <property type="match status" value="1"/>
</dbReference>
<dbReference type="InterPro" id="IPR024455">
    <property type="entry name" value="Phage_capsid"/>
</dbReference>
<dbReference type="Gene3D" id="3.30.2400.10">
    <property type="entry name" value="Major capsid protein gp5"/>
    <property type="match status" value="1"/>
</dbReference>
<feature type="domain" description="Phage capsid-like C-terminal" evidence="5">
    <location>
        <begin position="119"/>
        <end position="390"/>
    </location>
</feature>
<dbReference type="NCBIfam" id="TIGR01554">
    <property type="entry name" value="major_cap_HK97"/>
    <property type="match status" value="1"/>
</dbReference>
<feature type="coiled-coil region" evidence="3">
    <location>
        <begin position="32"/>
        <end position="59"/>
    </location>
</feature>
<protein>
    <submittedName>
        <fullName evidence="6">Major capsid protein</fullName>
    </submittedName>
</protein>
<dbReference type="EMBL" id="BK032739">
    <property type="protein sequence ID" value="DAF57783.1"/>
    <property type="molecule type" value="Genomic_DNA"/>
</dbReference>
<feature type="region of interest" description="Disordered" evidence="4">
    <location>
        <begin position="65"/>
        <end position="91"/>
    </location>
</feature>
<comment type="subcellular location">
    <subcellularLocation>
        <location evidence="1">Virion</location>
    </subcellularLocation>
</comment>
<accession>A0A8S5T480</accession>